<dbReference type="InterPro" id="IPR005303">
    <property type="entry name" value="MOCOS_middle"/>
</dbReference>
<evidence type="ECO:0000256" key="1">
    <source>
        <dbReference type="SAM" id="Phobius"/>
    </source>
</evidence>
<feature type="transmembrane region" description="Helical" evidence="1">
    <location>
        <begin position="9"/>
        <end position="25"/>
    </location>
</feature>
<reference evidence="3 4" key="1">
    <citation type="submission" date="2018-11" db="EMBL/GenBank/DDBJ databases">
        <authorList>
            <consortium name="Pathogen Informatics"/>
        </authorList>
    </citation>
    <scope>NUCLEOTIDE SEQUENCE [LARGE SCALE GENOMIC DNA]</scope>
</reference>
<dbReference type="AlphaFoldDB" id="A0A3P7L1R7"/>
<evidence type="ECO:0000259" key="2">
    <source>
        <dbReference type="Pfam" id="PF03476"/>
    </source>
</evidence>
<dbReference type="SUPFAM" id="SSF141673">
    <property type="entry name" value="MOSC N-terminal domain-like"/>
    <property type="match status" value="1"/>
</dbReference>
<accession>A0A3P7L1R7</accession>
<evidence type="ECO:0000313" key="3">
    <source>
        <dbReference type="EMBL" id="VDM73218.1"/>
    </source>
</evidence>
<dbReference type="EMBL" id="UYYB01029472">
    <property type="protein sequence ID" value="VDM73218.1"/>
    <property type="molecule type" value="Genomic_DNA"/>
</dbReference>
<gene>
    <name evidence="3" type="ORF">SVUK_LOCUS8216</name>
</gene>
<keyword evidence="4" id="KW-1185">Reference proteome</keyword>
<dbReference type="Proteomes" id="UP000270094">
    <property type="component" value="Unassembled WGS sequence"/>
</dbReference>
<proteinExistence type="predicted"/>
<dbReference type="Pfam" id="PF03476">
    <property type="entry name" value="MOSC_N"/>
    <property type="match status" value="1"/>
</dbReference>
<name>A0A3P7L1R7_STRVU</name>
<sequence length="137" mass="15507">MVMWEEKKFLIGAGVGASILVYYVIRRLRENSKNNDLIPIGTVKELYVYPVKSCKGISVFSFYCHPLGPVSGENFDRFFIVIDGKTGRFYTARQKPVMVTIECKVSDNTLLVRTKEGNSVTVDIDSVRKNNCLRTAM</sequence>
<keyword evidence="1" id="KW-1133">Transmembrane helix</keyword>
<protein>
    <recommendedName>
        <fullName evidence="2">Molybdenum cofactor sulfurase middle domain-containing protein</fullName>
    </recommendedName>
</protein>
<feature type="domain" description="Molybdenum cofactor sulfurase middle" evidence="2">
    <location>
        <begin position="41"/>
        <end position="128"/>
    </location>
</feature>
<organism evidence="3 4">
    <name type="scientific">Strongylus vulgaris</name>
    <name type="common">Blood worm</name>
    <dbReference type="NCBI Taxonomy" id="40348"/>
    <lineage>
        <taxon>Eukaryota</taxon>
        <taxon>Metazoa</taxon>
        <taxon>Ecdysozoa</taxon>
        <taxon>Nematoda</taxon>
        <taxon>Chromadorea</taxon>
        <taxon>Rhabditida</taxon>
        <taxon>Rhabditina</taxon>
        <taxon>Rhabditomorpha</taxon>
        <taxon>Strongyloidea</taxon>
        <taxon>Strongylidae</taxon>
        <taxon>Strongylus</taxon>
    </lineage>
</organism>
<keyword evidence="1" id="KW-0812">Transmembrane</keyword>
<keyword evidence="1" id="KW-0472">Membrane</keyword>
<dbReference type="OrthoDB" id="17255at2759"/>
<evidence type="ECO:0000313" key="4">
    <source>
        <dbReference type="Proteomes" id="UP000270094"/>
    </source>
</evidence>